<feature type="chain" id="PRO_5043411468" evidence="2">
    <location>
        <begin position="19"/>
        <end position="202"/>
    </location>
</feature>
<feature type="region of interest" description="Disordered" evidence="1">
    <location>
        <begin position="143"/>
        <end position="164"/>
    </location>
</feature>
<comment type="caution">
    <text evidence="3">The sequence shown here is derived from an EMBL/GenBank/DDBJ whole genome shotgun (WGS) entry which is preliminary data.</text>
</comment>
<dbReference type="AlphaFoldDB" id="A0A6S7LSH2"/>
<name>A0A6S7LSH2_PARCT</name>
<protein>
    <submittedName>
        <fullName evidence="3">Uncharacterized protein</fullName>
    </submittedName>
</protein>
<sequence>MLMVLLVKLWILQTLSVAKKKLLNKLPTILHKYLYPDTCPTVCKIWTSFEEYYNTISDFNLTNDCAINIYDKGKAWIKLFCSLKDLRRGYTRARVTPYMHLMVYHVPYFVQNYGCFKQFTGQGVEKNNDDAKSVKRIMLNPATPVPVDAEDNSSSGPNNSNTLNYRKSTVKELITIVKAKALHQKGLPKLKKVQLIALLEGS</sequence>
<dbReference type="Proteomes" id="UP001152795">
    <property type="component" value="Unassembled WGS sequence"/>
</dbReference>
<evidence type="ECO:0000256" key="2">
    <source>
        <dbReference type="SAM" id="SignalP"/>
    </source>
</evidence>
<keyword evidence="2" id="KW-0732">Signal</keyword>
<feature type="signal peptide" evidence="2">
    <location>
        <begin position="1"/>
        <end position="18"/>
    </location>
</feature>
<evidence type="ECO:0000256" key="1">
    <source>
        <dbReference type="SAM" id="MobiDB-lite"/>
    </source>
</evidence>
<evidence type="ECO:0000313" key="3">
    <source>
        <dbReference type="EMBL" id="CAB4041139.1"/>
    </source>
</evidence>
<proteinExistence type="predicted"/>
<reference evidence="3" key="1">
    <citation type="submission" date="2020-04" db="EMBL/GenBank/DDBJ databases">
        <authorList>
            <person name="Alioto T."/>
            <person name="Alioto T."/>
            <person name="Gomez Garrido J."/>
        </authorList>
    </citation>
    <scope>NUCLEOTIDE SEQUENCE</scope>
    <source>
        <strain evidence="3">A484AB</strain>
    </source>
</reference>
<keyword evidence="4" id="KW-1185">Reference proteome</keyword>
<feature type="compositionally biased region" description="Polar residues" evidence="1">
    <location>
        <begin position="152"/>
        <end position="164"/>
    </location>
</feature>
<evidence type="ECO:0000313" key="4">
    <source>
        <dbReference type="Proteomes" id="UP001152795"/>
    </source>
</evidence>
<dbReference type="EMBL" id="CACRXK020027833">
    <property type="protein sequence ID" value="CAB4041139.1"/>
    <property type="molecule type" value="Genomic_DNA"/>
</dbReference>
<accession>A0A6S7LSH2</accession>
<organism evidence="3 4">
    <name type="scientific">Paramuricea clavata</name>
    <name type="common">Red gorgonian</name>
    <name type="synonym">Violescent sea-whip</name>
    <dbReference type="NCBI Taxonomy" id="317549"/>
    <lineage>
        <taxon>Eukaryota</taxon>
        <taxon>Metazoa</taxon>
        <taxon>Cnidaria</taxon>
        <taxon>Anthozoa</taxon>
        <taxon>Octocorallia</taxon>
        <taxon>Malacalcyonacea</taxon>
        <taxon>Plexauridae</taxon>
        <taxon>Paramuricea</taxon>
    </lineage>
</organism>
<dbReference type="OrthoDB" id="6149706at2759"/>
<gene>
    <name evidence="3" type="ORF">PACLA_8A063307</name>
</gene>